<dbReference type="eggNOG" id="COG3804">
    <property type="taxonomic scope" value="Bacteria"/>
</dbReference>
<accession>Q21C17</accession>
<dbReference type="PROSITE" id="PS50925">
    <property type="entry name" value="BLUF"/>
    <property type="match status" value="1"/>
</dbReference>
<dbReference type="AlphaFoldDB" id="Q21C17"/>
<organism evidence="2">
    <name type="scientific">Rhodopseudomonas palustris (strain BisB18)</name>
    <dbReference type="NCBI Taxonomy" id="316056"/>
    <lineage>
        <taxon>Bacteria</taxon>
        <taxon>Pseudomonadati</taxon>
        <taxon>Pseudomonadota</taxon>
        <taxon>Alphaproteobacteria</taxon>
        <taxon>Hyphomicrobiales</taxon>
        <taxon>Nitrobacteraceae</taxon>
        <taxon>Rhodopseudomonas</taxon>
    </lineage>
</organism>
<dbReference type="SUPFAM" id="SSF54975">
    <property type="entry name" value="Acylphosphatase/BLUF domain-like"/>
    <property type="match status" value="1"/>
</dbReference>
<dbReference type="Pfam" id="PF04940">
    <property type="entry name" value="BLUF"/>
    <property type="match status" value="1"/>
</dbReference>
<dbReference type="HOGENOM" id="CLU_097099_1_1_5"/>
<sequence length="147" mass="16471">MDPKLYRLVYFSKNRILGGPSSIAIEVESILHAAQRNNARLDITGALIFNTGIFAQVLEGPRDGVEAIFEKIQQDTRHGDVQVLAFDITKERTFAQWSMGFFGRSREGHDLFGHIAVATGFTTARIEGARLFQIVRDLAFEEESRVA</sequence>
<protein>
    <submittedName>
        <fullName evidence="2">BLUF</fullName>
    </submittedName>
</protein>
<dbReference type="Gene3D" id="3.30.70.100">
    <property type="match status" value="1"/>
</dbReference>
<dbReference type="STRING" id="316056.RPC_0494"/>
<dbReference type="RefSeq" id="WP_011470977.1">
    <property type="nucleotide sequence ID" value="NC_007925.1"/>
</dbReference>
<dbReference type="EMBL" id="CP000301">
    <property type="protein sequence ID" value="ABD86069.1"/>
    <property type="molecule type" value="Genomic_DNA"/>
</dbReference>
<dbReference type="InterPro" id="IPR036046">
    <property type="entry name" value="Acylphosphatase-like_dom_sf"/>
</dbReference>
<reference evidence="2" key="1">
    <citation type="submission" date="2006-03" db="EMBL/GenBank/DDBJ databases">
        <title>Complete sequence of Rhodopseudomonas palustris BisB18.</title>
        <authorList>
            <consortium name="US DOE Joint Genome Institute"/>
            <person name="Copeland A."/>
            <person name="Lucas S."/>
            <person name="Lapidus A."/>
            <person name="Barry K."/>
            <person name="Detter J.C."/>
            <person name="Glavina del Rio T."/>
            <person name="Hammon N."/>
            <person name="Israni S."/>
            <person name="Dalin E."/>
            <person name="Tice H."/>
            <person name="Pitluck S."/>
            <person name="Chain P."/>
            <person name="Malfatti S."/>
            <person name="Shin M."/>
            <person name="Vergez L."/>
            <person name="Schmutz J."/>
            <person name="Larimer F."/>
            <person name="Land M."/>
            <person name="Hauser L."/>
            <person name="Pelletier D.A."/>
            <person name="Kyrpides N."/>
            <person name="Anderson I."/>
            <person name="Oda Y."/>
            <person name="Harwood C.S."/>
            <person name="Richardson P."/>
        </authorList>
    </citation>
    <scope>NUCLEOTIDE SEQUENCE [LARGE SCALE GENOMIC DNA]</scope>
    <source>
        <strain evidence="2">BisB18</strain>
    </source>
</reference>
<dbReference type="OrthoDB" id="196105at2"/>
<evidence type="ECO:0000313" key="2">
    <source>
        <dbReference type="EMBL" id="ABD86069.1"/>
    </source>
</evidence>
<dbReference type="SMART" id="SM01034">
    <property type="entry name" value="BLUF"/>
    <property type="match status" value="1"/>
</dbReference>
<evidence type="ECO:0000259" key="1">
    <source>
        <dbReference type="PROSITE" id="PS50925"/>
    </source>
</evidence>
<dbReference type="KEGG" id="rpc:RPC_0494"/>
<feature type="domain" description="BLUF" evidence="1">
    <location>
        <begin position="5"/>
        <end position="100"/>
    </location>
</feature>
<proteinExistence type="predicted"/>
<name>Q21C17_RHOPB</name>
<dbReference type="GO" id="GO:0071949">
    <property type="term" value="F:FAD binding"/>
    <property type="evidence" value="ECO:0007669"/>
    <property type="project" value="InterPro"/>
</dbReference>
<dbReference type="GO" id="GO:0009882">
    <property type="term" value="F:blue light photoreceptor activity"/>
    <property type="evidence" value="ECO:0007669"/>
    <property type="project" value="InterPro"/>
</dbReference>
<gene>
    <name evidence="2" type="ordered locus">RPC_0494</name>
</gene>
<dbReference type="InterPro" id="IPR007024">
    <property type="entry name" value="BLUF_domain"/>
</dbReference>